<dbReference type="GO" id="GO:0044550">
    <property type="term" value="P:secondary metabolite biosynthetic process"/>
    <property type="evidence" value="ECO:0007669"/>
    <property type="project" value="UniProtKB-ARBA"/>
</dbReference>
<sequence>MSFSTLVDLLRRRALHQPGQKAFTFLKDGEIEAGSLTYRELDHQSRTIAARLQAMGLEGERALLLYPPGLEYLAAFFGCLYAGVIAVPAYPPRNQRNTPRILAVVKDAEAAIALTTTVIQARLQSLLRKHEDLADLQWLTTDDLAAGAAGEWQPPTLGSDSLAFLQYTSGSTGMPKGVMLSHGNLLHNAAVTYELMGHSPESVFVSWLPVYHDMGLIGGILQPLYGDFPCILMPPASFLQRPYRWLQTISHYRGTTSGAPNFAYELCVEKVTPEQRQSLDLSSWTVAFNGAEPVRSQTLERFAAEFATCGFRSQAFYPCYGMAEATLMVSGGRQQEAPVVKLLQKVALEHNRVVEANGHSVDQAQSLVGCGQTMPQQRIVIAHPETQIRCAGDEIGEIWVSGPSVGQGYWQRPAESEQTFAAYLADTGVGPFLRTGDLGFLHQGELFITGRTKDLIIIRGRNLYPQDIELTTERSHPALRSGGGAAFMVEEQREEKLVVVQELEFRQKPDPEEVTAAIREAIAQEHEVQAYAVVLIKPGTIPKTSSGKIQRRATRAGFLAGHLEVISSSLLETTIPGEVPATLNRKTLLALPPIEAQLMLVSYLQALVAEVLQITPSQINSQQPISALGLDSLKAFELKNRLEVDLQVSVSISDLFDHLNLTQLAIKILAQLELPEHLPSVPLVPVKAQRQHHPLSYPQKRLWFLDQLAPANPAYNIAFALQFQGPLSADILERSLNEVIRRHEPLRTTFKLVEGQPAQVITPSCWLPLKVVDCQNLSSEARESEVQRCATQASQQPFQLSQGPLMRAQLFHLAPQQHVLLLTLHHIIADEWSVEVLIRELLGNYKGFLSHGEIPALPAVSVQYKDFTHWQRQWLRGERMEGQLAYWIQHLEGAPAVLALPTDHPRPAVQTYQGARQSLALPHPLTEKLKALSEQENVTLFMVLLAAFKTLLYRYTGQDDILVGSPIANRSRSELKGLIGFFVNTLVLRTDLSGNPRFQELLGRVRQVALGAYAHQDVPFNQLVEALQPERDVSHTPLFQVSFTLRQAPQLDTVPGLTVRPFEVDSKTAQFDLSLVVETTEQGLTTLFEYNTDLFEAATITRMLGHWQQLLEGIVASPQTRLSDLPLLTEAERCQILKQWNDTEVDYPRDLCIHQLFEAQVERTPDAVAVVFEQQQLTYRELNQRANQLAHYLQQLGVKPEGLVGICVERSVEMVIGLLGILKAGGAYVPLDPAYPQERLAFILADAKVSVLLTQRELLEALPTEGAAVVGLDTNWEKIAQENLNNPVNQTDSKSLAYAIYTSGSTGKPKGTLIPHRGLINYLTWCVQAYEVEGGKGTIVHSSLAFDLTITGLFSPLLVGRQVTLIPEDQSVESLTNVLRKESNLSLVKLTPAQLLLLTQQLLPKEAAGRTNAFIIGGENLLTENISFWQSFAPATMLVNEYGPTETVVGCCVYRVPHGETQSSSVPIGQPIANTQLYVLDQYHQPVPIGVPGELYIGGAGLGRGYLNQPELTAEKFVPNPFSDKPGTRLYKTGDLARYRSDGNLEFLGRIDHQVKVRGYRIELGEIEGLLRQHPDIREAVVVKREDVPGDQRLVAYVVSNIGVETTTNSFRNFLKEKLPEYMVPSVFIKLKALPLTTNGKIDRQALPVPDSTRPELEAAYVAPHSEIEQAIAKVWQEVLHLEKVGINDNFFDLGGHSLLMAQVNHKLQELFNQDLSVVELFQNPTINSLAQYLSRESKQQPSFQSMRDRAQKQIEAINRQKQLLMKQGKR</sequence>
<dbReference type="FunFam" id="3.40.50.980:FF:000001">
    <property type="entry name" value="Non-ribosomal peptide synthetase"/>
    <property type="match status" value="1"/>
</dbReference>
<dbReference type="InterPro" id="IPR045851">
    <property type="entry name" value="AMP-bd_C_sf"/>
</dbReference>
<evidence type="ECO:0000313" key="8">
    <source>
        <dbReference type="EMBL" id="ASC71044.1"/>
    </source>
</evidence>
<dbReference type="PANTHER" id="PTHR45527">
    <property type="entry name" value="NONRIBOSOMAL PEPTIDE SYNTHETASE"/>
    <property type="match status" value="1"/>
</dbReference>
<comment type="cofactor">
    <cofactor evidence="1">
        <name>pantetheine 4'-phosphate</name>
        <dbReference type="ChEBI" id="CHEBI:47942"/>
    </cofactor>
</comment>
<dbReference type="InterPro" id="IPR010071">
    <property type="entry name" value="AA_adenyl_dom"/>
</dbReference>
<dbReference type="PROSITE" id="PS00455">
    <property type="entry name" value="AMP_BINDING"/>
    <property type="match status" value="1"/>
</dbReference>
<dbReference type="Gene3D" id="1.10.1200.10">
    <property type="entry name" value="ACP-like"/>
    <property type="match status" value="2"/>
</dbReference>
<gene>
    <name evidence="8" type="ORF">XM38_019930</name>
</gene>
<dbReference type="Gene3D" id="3.30.559.30">
    <property type="entry name" value="Nonribosomal peptide synthetase, condensation domain"/>
    <property type="match status" value="1"/>
</dbReference>
<dbReference type="FunFam" id="3.30.559.10:FF:000012">
    <property type="entry name" value="Non-ribosomal peptide synthetase"/>
    <property type="match status" value="1"/>
</dbReference>
<dbReference type="Proteomes" id="UP000191901">
    <property type="component" value="Chromosome"/>
</dbReference>
<protein>
    <submittedName>
        <fullName evidence="8">Peptide synthetase</fullName>
    </submittedName>
</protein>
<keyword evidence="4" id="KW-0597">Phosphoprotein</keyword>
<evidence type="ECO:0000313" key="9">
    <source>
        <dbReference type="Proteomes" id="UP000191901"/>
    </source>
</evidence>
<dbReference type="STRING" id="1641165.XM38_25590"/>
<dbReference type="InterPro" id="IPR042099">
    <property type="entry name" value="ANL_N_sf"/>
</dbReference>
<dbReference type="InterPro" id="IPR000873">
    <property type="entry name" value="AMP-dep_synth/lig_dom"/>
</dbReference>
<feature type="domain" description="Carrier" evidence="7">
    <location>
        <begin position="595"/>
        <end position="672"/>
    </location>
</feature>
<name>A0A1Z3HL64_9CYAN</name>
<keyword evidence="3" id="KW-0596">Phosphopantetheine</keyword>
<reference evidence="8 9" key="1">
    <citation type="journal article" date="2016" name="Biochim. Biophys. Acta">
        <title>Characterization of red-shifted phycobilisomes isolated from the chlorophyll f-containing cyanobacterium Halomicronema hongdechloris.</title>
        <authorList>
            <person name="Li Y."/>
            <person name="Lin Y."/>
            <person name="Garvey C.J."/>
            <person name="Birch D."/>
            <person name="Corkery R.W."/>
            <person name="Loughlin P.C."/>
            <person name="Scheer H."/>
            <person name="Willows R.D."/>
            <person name="Chen M."/>
        </authorList>
    </citation>
    <scope>NUCLEOTIDE SEQUENCE [LARGE SCALE GENOMIC DNA]</scope>
    <source>
        <strain evidence="8 9">C2206</strain>
    </source>
</reference>
<keyword evidence="9" id="KW-1185">Reference proteome</keyword>
<dbReference type="KEGG" id="hhg:XM38_019930"/>
<dbReference type="Gene3D" id="2.30.38.10">
    <property type="entry name" value="Luciferase, Domain 3"/>
    <property type="match status" value="1"/>
</dbReference>
<dbReference type="CDD" id="cd05931">
    <property type="entry name" value="FAAL"/>
    <property type="match status" value="1"/>
</dbReference>
<evidence type="ECO:0000259" key="7">
    <source>
        <dbReference type="PROSITE" id="PS50075"/>
    </source>
</evidence>
<dbReference type="GO" id="GO:0003824">
    <property type="term" value="F:catalytic activity"/>
    <property type="evidence" value="ECO:0007669"/>
    <property type="project" value="InterPro"/>
</dbReference>
<comment type="similarity">
    <text evidence="2">Belongs to the ATP-dependent AMP-binding enzyme family.</text>
</comment>
<proteinExistence type="inferred from homology"/>
<dbReference type="GO" id="GO:0071766">
    <property type="term" value="P:Actinobacterium-type cell wall biogenesis"/>
    <property type="evidence" value="ECO:0007669"/>
    <property type="project" value="UniProtKB-ARBA"/>
</dbReference>
<dbReference type="Pfam" id="PF00501">
    <property type="entry name" value="AMP-binding"/>
    <property type="match status" value="2"/>
</dbReference>
<dbReference type="GO" id="GO:0006631">
    <property type="term" value="P:fatty acid metabolic process"/>
    <property type="evidence" value="ECO:0007669"/>
    <property type="project" value="UniProtKB-KW"/>
</dbReference>
<evidence type="ECO:0000256" key="2">
    <source>
        <dbReference type="ARBA" id="ARBA00006432"/>
    </source>
</evidence>
<dbReference type="InterPro" id="IPR036736">
    <property type="entry name" value="ACP-like_sf"/>
</dbReference>
<dbReference type="SUPFAM" id="SSF52777">
    <property type="entry name" value="CoA-dependent acyltransferases"/>
    <property type="match status" value="2"/>
</dbReference>
<dbReference type="InterPro" id="IPR025110">
    <property type="entry name" value="AMP-bd_C"/>
</dbReference>
<dbReference type="Gene3D" id="3.40.50.980">
    <property type="match status" value="2"/>
</dbReference>
<evidence type="ECO:0000256" key="3">
    <source>
        <dbReference type="ARBA" id="ARBA00022450"/>
    </source>
</evidence>
<dbReference type="InterPro" id="IPR020845">
    <property type="entry name" value="AMP-binding_CS"/>
</dbReference>
<dbReference type="Gene3D" id="3.30.300.30">
    <property type="match status" value="2"/>
</dbReference>
<dbReference type="Pfam" id="PF13193">
    <property type="entry name" value="AMP-binding_C"/>
    <property type="match status" value="1"/>
</dbReference>
<dbReference type="Gene3D" id="3.40.50.12780">
    <property type="entry name" value="N-terminal domain of ligase-like"/>
    <property type="match status" value="1"/>
</dbReference>
<dbReference type="Gene3D" id="3.30.559.10">
    <property type="entry name" value="Chloramphenicol acetyltransferase-like domain"/>
    <property type="match status" value="1"/>
</dbReference>
<dbReference type="InterPro" id="IPR001242">
    <property type="entry name" value="Condensation_dom"/>
</dbReference>
<dbReference type="GO" id="GO:0043041">
    <property type="term" value="P:amino acid activation for nonribosomal peptide biosynthetic process"/>
    <property type="evidence" value="ECO:0007669"/>
    <property type="project" value="TreeGrafter"/>
</dbReference>
<dbReference type="RefSeq" id="WP_088429652.1">
    <property type="nucleotide sequence ID" value="NZ_CP021983.2"/>
</dbReference>
<dbReference type="FunFam" id="3.40.50.12780:FF:000012">
    <property type="entry name" value="Non-ribosomal peptide synthetase"/>
    <property type="match status" value="1"/>
</dbReference>
<dbReference type="Pfam" id="PF23024">
    <property type="entry name" value="AMP-dom_DIP2-like"/>
    <property type="match status" value="1"/>
</dbReference>
<dbReference type="SMART" id="SM00823">
    <property type="entry name" value="PKS_PP"/>
    <property type="match status" value="2"/>
</dbReference>
<dbReference type="InterPro" id="IPR040097">
    <property type="entry name" value="FAAL/FAAC"/>
</dbReference>
<dbReference type="FunFam" id="3.30.300.30:FF:000010">
    <property type="entry name" value="Enterobactin synthetase component F"/>
    <property type="match status" value="1"/>
</dbReference>
<dbReference type="GO" id="GO:0008610">
    <property type="term" value="P:lipid biosynthetic process"/>
    <property type="evidence" value="ECO:0007669"/>
    <property type="project" value="InterPro"/>
</dbReference>
<dbReference type="Pfam" id="PF00668">
    <property type="entry name" value="Condensation"/>
    <property type="match status" value="1"/>
</dbReference>
<dbReference type="NCBIfam" id="TIGR01733">
    <property type="entry name" value="AA-adenyl-dom"/>
    <property type="match status" value="1"/>
</dbReference>
<dbReference type="FunFam" id="2.30.38.10:FF:000001">
    <property type="entry name" value="Non-ribosomal peptide synthetase PvdI"/>
    <property type="match status" value="1"/>
</dbReference>
<dbReference type="PANTHER" id="PTHR45527:SF1">
    <property type="entry name" value="FATTY ACID SYNTHASE"/>
    <property type="match status" value="1"/>
</dbReference>
<dbReference type="InterPro" id="IPR020806">
    <property type="entry name" value="PKS_PP-bd"/>
</dbReference>
<dbReference type="CDD" id="cd19531">
    <property type="entry name" value="LCL_NRPS-like"/>
    <property type="match status" value="1"/>
</dbReference>
<dbReference type="GO" id="GO:0031177">
    <property type="term" value="F:phosphopantetheine binding"/>
    <property type="evidence" value="ECO:0007669"/>
    <property type="project" value="InterPro"/>
</dbReference>
<accession>A0A1Z3HL64</accession>
<dbReference type="FunFam" id="3.40.50.12780:FF:000013">
    <property type="entry name" value="Long-chain-fatty-acid--AMP ligase FadD32"/>
    <property type="match status" value="1"/>
</dbReference>
<dbReference type="Pfam" id="PF00550">
    <property type="entry name" value="PP-binding"/>
    <property type="match status" value="2"/>
</dbReference>
<dbReference type="PROSITE" id="PS50075">
    <property type="entry name" value="CARRIER"/>
    <property type="match status" value="2"/>
</dbReference>
<dbReference type="GO" id="GO:0072330">
    <property type="term" value="P:monocarboxylic acid biosynthetic process"/>
    <property type="evidence" value="ECO:0007669"/>
    <property type="project" value="UniProtKB-ARBA"/>
</dbReference>
<keyword evidence="5" id="KW-0276">Fatty acid metabolism</keyword>
<feature type="domain" description="Carrier" evidence="7">
    <location>
        <begin position="1663"/>
        <end position="1738"/>
    </location>
</feature>
<dbReference type="OrthoDB" id="9803968at2"/>
<dbReference type="GO" id="GO:0005829">
    <property type="term" value="C:cytosol"/>
    <property type="evidence" value="ECO:0007669"/>
    <property type="project" value="TreeGrafter"/>
</dbReference>
<dbReference type="InterPro" id="IPR023213">
    <property type="entry name" value="CAT-like_dom_sf"/>
</dbReference>
<evidence type="ECO:0000256" key="5">
    <source>
        <dbReference type="ARBA" id="ARBA00022832"/>
    </source>
</evidence>
<dbReference type="EMBL" id="CP021983">
    <property type="protein sequence ID" value="ASC71044.1"/>
    <property type="molecule type" value="Genomic_DNA"/>
</dbReference>
<evidence type="ECO:0000256" key="4">
    <source>
        <dbReference type="ARBA" id="ARBA00022553"/>
    </source>
</evidence>
<keyword evidence="6" id="KW-0443">Lipid metabolism</keyword>
<dbReference type="SUPFAM" id="SSF47336">
    <property type="entry name" value="ACP-like"/>
    <property type="match status" value="2"/>
</dbReference>
<dbReference type="FunFam" id="1.10.1200.10:FF:000016">
    <property type="entry name" value="Non-ribosomal peptide synthase"/>
    <property type="match status" value="1"/>
</dbReference>
<evidence type="ECO:0000256" key="1">
    <source>
        <dbReference type="ARBA" id="ARBA00001957"/>
    </source>
</evidence>
<evidence type="ECO:0000256" key="6">
    <source>
        <dbReference type="ARBA" id="ARBA00023098"/>
    </source>
</evidence>
<dbReference type="InterPro" id="IPR009081">
    <property type="entry name" value="PP-bd_ACP"/>
</dbReference>
<dbReference type="SUPFAM" id="SSF56801">
    <property type="entry name" value="Acetyl-CoA synthetase-like"/>
    <property type="match status" value="2"/>
</dbReference>
<organism evidence="8 9">
    <name type="scientific">Halomicronema hongdechloris C2206</name>
    <dbReference type="NCBI Taxonomy" id="1641165"/>
    <lineage>
        <taxon>Bacteria</taxon>
        <taxon>Bacillati</taxon>
        <taxon>Cyanobacteriota</taxon>
        <taxon>Cyanophyceae</taxon>
        <taxon>Nodosilineales</taxon>
        <taxon>Nodosilineaceae</taxon>
        <taxon>Halomicronema</taxon>
    </lineage>
</organism>